<comment type="caution">
    <text evidence="1">The sequence shown here is derived from an EMBL/GenBank/DDBJ whole genome shotgun (WGS) entry which is preliminary data.</text>
</comment>
<evidence type="ECO:0000313" key="2">
    <source>
        <dbReference type="Proteomes" id="UP001201980"/>
    </source>
</evidence>
<organism evidence="1 2">
    <name type="scientific">Zalerion maritima</name>
    <dbReference type="NCBI Taxonomy" id="339359"/>
    <lineage>
        <taxon>Eukaryota</taxon>
        <taxon>Fungi</taxon>
        <taxon>Dikarya</taxon>
        <taxon>Ascomycota</taxon>
        <taxon>Pezizomycotina</taxon>
        <taxon>Sordariomycetes</taxon>
        <taxon>Lulworthiomycetidae</taxon>
        <taxon>Lulworthiales</taxon>
        <taxon>Lulworthiaceae</taxon>
        <taxon>Zalerion</taxon>
    </lineage>
</organism>
<dbReference type="EMBL" id="JAKWBI020000075">
    <property type="protein sequence ID" value="KAJ2903685.1"/>
    <property type="molecule type" value="Genomic_DNA"/>
</dbReference>
<accession>A0AAD5WSY8</accession>
<evidence type="ECO:0000313" key="1">
    <source>
        <dbReference type="EMBL" id="KAJ2903685.1"/>
    </source>
</evidence>
<sequence length="94" mass="10123">MELPPYSSASPCMEPLLACWAGGVSCSLQRPKILSRTATGLKPVRGGGGGEASHSSTVRQFPLTTIFFVIDAFVHPTNNPPPLNTIQDELMMFF</sequence>
<protein>
    <submittedName>
        <fullName evidence="1">Uncharacterized protein</fullName>
    </submittedName>
</protein>
<gene>
    <name evidence="1" type="ORF">MKZ38_009524</name>
</gene>
<keyword evidence="2" id="KW-1185">Reference proteome</keyword>
<name>A0AAD5WSY8_9PEZI</name>
<dbReference type="Proteomes" id="UP001201980">
    <property type="component" value="Unassembled WGS sequence"/>
</dbReference>
<proteinExistence type="predicted"/>
<dbReference type="AlphaFoldDB" id="A0AAD5WSY8"/>
<reference evidence="1" key="1">
    <citation type="submission" date="2022-07" db="EMBL/GenBank/DDBJ databases">
        <title>Draft genome sequence of Zalerion maritima ATCC 34329, a (micro)plastics degrading marine fungus.</title>
        <authorList>
            <person name="Paco A."/>
            <person name="Goncalves M.F.M."/>
            <person name="Rocha-Santos T.A.P."/>
            <person name="Alves A."/>
        </authorList>
    </citation>
    <scope>NUCLEOTIDE SEQUENCE</scope>
    <source>
        <strain evidence="1">ATCC 34329</strain>
    </source>
</reference>